<gene>
    <name evidence="6" type="primary">UGT2B30_4</name>
    <name evidence="6" type="ORF">B7P43_G09836</name>
</gene>
<keyword evidence="3 4" id="KW-0808">Transferase</keyword>
<dbReference type="EMBL" id="NEVH01019069">
    <property type="protein sequence ID" value="PNF23059.1"/>
    <property type="molecule type" value="Genomic_DNA"/>
</dbReference>
<evidence type="ECO:0000256" key="1">
    <source>
        <dbReference type="ARBA" id="ARBA00009995"/>
    </source>
</evidence>
<dbReference type="InterPro" id="IPR002213">
    <property type="entry name" value="UDP_glucos_trans"/>
</dbReference>
<dbReference type="Proteomes" id="UP000235965">
    <property type="component" value="Unassembled WGS sequence"/>
</dbReference>
<dbReference type="EC" id="2.4.1.17" evidence="5"/>
<dbReference type="OrthoDB" id="5835829at2759"/>
<evidence type="ECO:0000313" key="6">
    <source>
        <dbReference type="EMBL" id="PNF23059.1"/>
    </source>
</evidence>
<dbReference type="PANTHER" id="PTHR48043">
    <property type="entry name" value="EG:EG0003.4 PROTEIN-RELATED"/>
    <property type="match status" value="1"/>
</dbReference>
<comment type="catalytic activity">
    <reaction evidence="5">
        <text>glucuronate acceptor + UDP-alpha-D-glucuronate = acceptor beta-D-glucuronoside + UDP + H(+)</text>
        <dbReference type="Rhea" id="RHEA:21032"/>
        <dbReference type="ChEBI" id="CHEBI:15378"/>
        <dbReference type="ChEBI" id="CHEBI:58052"/>
        <dbReference type="ChEBI" id="CHEBI:58223"/>
        <dbReference type="ChEBI" id="CHEBI:132367"/>
        <dbReference type="ChEBI" id="CHEBI:132368"/>
        <dbReference type="EC" id="2.4.1.17"/>
    </reaction>
</comment>
<keyword evidence="5" id="KW-1133">Transmembrane helix</keyword>
<dbReference type="PROSITE" id="PS00375">
    <property type="entry name" value="UDPGT"/>
    <property type="match status" value="1"/>
</dbReference>
<proteinExistence type="inferred from homology"/>
<dbReference type="GO" id="GO:0015020">
    <property type="term" value="F:glucuronosyltransferase activity"/>
    <property type="evidence" value="ECO:0007669"/>
    <property type="project" value="UniProtKB-EC"/>
</dbReference>
<dbReference type="InterPro" id="IPR035595">
    <property type="entry name" value="UDP_glycos_trans_CS"/>
</dbReference>
<dbReference type="Gene3D" id="3.40.50.2000">
    <property type="entry name" value="Glycogen Phosphorylase B"/>
    <property type="match status" value="2"/>
</dbReference>
<dbReference type="FunFam" id="3.40.50.2000:FF:000050">
    <property type="entry name" value="UDP-glucuronosyltransferase"/>
    <property type="match status" value="1"/>
</dbReference>
<keyword evidence="5" id="KW-0732">Signal</keyword>
<keyword evidence="5" id="KW-0812">Transmembrane</keyword>
<feature type="signal peptide" evidence="5">
    <location>
        <begin position="1"/>
        <end position="24"/>
    </location>
</feature>
<dbReference type="InterPro" id="IPR050271">
    <property type="entry name" value="UDP-glycosyltransferase"/>
</dbReference>
<keyword evidence="5" id="KW-0472">Membrane</keyword>
<protein>
    <recommendedName>
        <fullName evidence="5">UDP-glucuronosyltransferase</fullName>
        <ecNumber evidence="5">2.4.1.17</ecNumber>
    </recommendedName>
</protein>
<evidence type="ECO:0000256" key="2">
    <source>
        <dbReference type="ARBA" id="ARBA00022676"/>
    </source>
</evidence>
<dbReference type="PANTHER" id="PTHR48043:SF159">
    <property type="entry name" value="EG:EG0003.4 PROTEIN-RELATED"/>
    <property type="match status" value="1"/>
</dbReference>
<comment type="similarity">
    <text evidence="1 4">Belongs to the UDP-glycosyltransferase family.</text>
</comment>
<keyword evidence="7" id="KW-1185">Reference proteome</keyword>
<dbReference type="SUPFAM" id="SSF53756">
    <property type="entry name" value="UDP-Glycosyltransferase/glycogen phosphorylase"/>
    <property type="match status" value="1"/>
</dbReference>
<name>A0A2J7Q3B4_9NEOP</name>
<dbReference type="AlphaFoldDB" id="A0A2J7Q3B4"/>
<keyword evidence="2 4" id="KW-0328">Glycosyltransferase</keyword>
<organism evidence="6 7">
    <name type="scientific">Cryptotermes secundus</name>
    <dbReference type="NCBI Taxonomy" id="105785"/>
    <lineage>
        <taxon>Eukaryota</taxon>
        <taxon>Metazoa</taxon>
        <taxon>Ecdysozoa</taxon>
        <taxon>Arthropoda</taxon>
        <taxon>Hexapoda</taxon>
        <taxon>Insecta</taxon>
        <taxon>Pterygota</taxon>
        <taxon>Neoptera</taxon>
        <taxon>Polyneoptera</taxon>
        <taxon>Dictyoptera</taxon>
        <taxon>Blattodea</taxon>
        <taxon>Blattoidea</taxon>
        <taxon>Termitoidae</taxon>
        <taxon>Kalotermitidae</taxon>
        <taxon>Cryptotermitinae</taxon>
        <taxon>Cryptotermes</taxon>
    </lineage>
</organism>
<evidence type="ECO:0000256" key="5">
    <source>
        <dbReference type="RuleBase" id="RU362059"/>
    </source>
</evidence>
<evidence type="ECO:0000313" key="7">
    <source>
        <dbReference type="Proteomes" id="UP000235965"/>
    </source>
</evidence>
<evidence type="ECO:0000256" key="3">
    <source>
        <dbReference type="ARBA" id="ARBA00022679"/>
    </source>
</evidence>
<sequence length="530" mass="60658">MMLARQSKLNMFMVLLSYLYATDGARILGIFPMPAKSHMIVHSALMKELARRGHEVTVFSPFPEKFPIPNFTDIEFKLSYSELLQVSVPGMLDMFNMDKLWFFQTEKIFWDIGIGLCNIFLQDDAIQRLLFSSKEEFDLLITSAFTYDCVFGMGYKLNIPIVKICPFGGREWMDEWFANPSPYAYVPEILQEHSERMNLWQRIHNTLTEIHAKLGRIFYVIPQHDAILRKHLHSNDIPSIWELQKSTALILFNNHFSTSYPRPLMPNMVEVGGMHISPPKKLCADLQRYLDESSDGVIFFSMGSNLRSSNMKNATRNALLQAFSKLKQKVLWKWETESLPGKPNNVKLGKWLPQSDILAHPNVRLFMTHGGLLSTQEAVVRGIPIVGIPIYGDQGYNLAKIVSAGIGIKLDVGNITTDSVLWAVNEVLNNPRYRENMQRLSRIYRDQPLTPLEQAAFWTEYVIRHKGAPHMRSAALDLSWYQYFLLDVIAVLSLVAACVLSAVFLISRAVIRRISYITPRIIVHGSKKNN</sequence>
<dbReference type="Pfam" id="PF00201">
    <property type="entry name" value="UDPGT"/>
    <property type="match status" value="1"/>
</dbReference>
<comment type="caution">
    <text evidence="6">The sequence shown here is derived from an EMBL/GenBank/DDBJ whole genome shotgun (WGS) entry which is preliminary data.</text>
</comment>
<comment type="subcellular location">
    <subcellularLocation>
        <location evidence="5">Membrane</location>
        <topology evidence="5">Single-pass membrane protein</topology>
    </subcellularLocation>
</comment>
<dbReference type="GO" id="GO:0016020">
    <property type="term" value="C:membrane"/>
    <property type="evidence" value="ECO:0007669"/>
    <property type="project" value="UniProtKB-SubCell"/>
</dbReference>
<accession>A0A2J7Q3B4</accession>
<evidence type="ECO:0000256" key="4">
    <source>
        <dbReference type="RuleBase" id="RU003718"/>
    </source>
</evidence>
<dbReference type="CDD" id="cd03784">
    <property type="entry name" value="GT1_Gtf-like"/>
    <property type="match status" value="1"/>
</dbReference>
<reference evidence="6 7" key="1">
    <citation type="submission" date="2017-12" db="EMBL/GenBank/DDBJ databases">
        <title>Hemimetabolous genomes reveal molecular basis of termite eusociality.</title>
        <authorList>
            <person name="Harrison M.C."/>
            <person name="Jongepier E."/>
            <person name="Robertson H.M."/>
            <person name="Arning N."/>
            <person name="Bitard-Feildel T."/>
            <person name="Chao H."/>
            <person name="Childers C.P."/>
            <person name="Dinh H."/>
            <person name="Doddapaneni H."/>
            <person name="Dugan S."/>
            <person name="Gowin J."/>
            <person name="Greiner C."/>
            <person name="Han Y."/>
            <person name="Hu H."/>
            <person name="Hughes D.S.T."/>
            <person name="Huylmans A.-K."/>
            <person name="Kemena C."/>
            <person name="Kremer L.P.M."/>
            <person name="Lee S.L."/>
            <person name="Lopez-Ezquerra A."/>
            <person name="Mallet L."/>
            <person name="Monroy-Kuhn J.M."/>
            <person name="Moser A."/>
            <person name="Murali S.C."/>
            <person name="Muzny D.M."/>
            <person name="Otani S."/>
            <person name="Piulachs M.-D."/>
            <person name="Poelchau M."/>
            <person name="Qu J."/>
            <person name="Schaub F."/>
            <person name="Wada-Katsumata A."/>
            <person name="Worley K.C."/>
            <person name="Xie Q."/>
            <person name="Ylla G."/>
            <person name="Poulsen M."/>
            <person name="Gibbs R.A."/>
            <person name="Schal C."/>
            <person name="Richards S."/>
            <person name="Belles X."/>
            <person name="Korb J."/>
            <person name="Bornberg-Bauer E."/>
        </authorList>
    </citation>
    <scope>NUCLEOTIDE SEQUENCE [LARGE SCALE GENOMIC DNA]</scope>
    <source>
        <tissue evidence="6">Whole body</tissue>
    </source>
</reference>
<feature type="transmembrane region" description="Helical" evidence="5">
    <location>
        <begin position="480"/>
        <end position="506"/>
    </location>
</feature>
<feature type="chain" id="PRO_5014207408" description="UDP-glucuronosyltransferase" evidence="5">
    <location>
        <begin position="25"/>
        <end position="530"/>
    </location>
</feature>